<dbReference type="AlphaFoldDB" id="A0AAP2DJ64"/>
<evidence type="ECO:0000313" key="2">
    <source>
        <dbReference type="Proteomes" id="UP001319200"/>
    </source>
</evidence>
<comment type="caution">
    <text evidence="1">The sequence shown here is derived from an EMBL/GenBank/DDBJ whole genome shotgun (WGS) entry which is preliminary data.</text>
</comment>
<protein>
    <submittedName>
        <fullName evidence="1">Uncharacterized protein</fullName>
    </submittedName>
</protein>
<evidence type="ECO:0000313" key="1">
    <source>
        <dbReference type="EMBL" id="MBT1697200.1"/>
    </source>
</evidence>
<dbReference type="EMBL" id="JAHESF010000008">
    <property type="protein sequence ID" value="MBT1697200.1"/>
    <property type="molecule type" value="Genomic_DNA"/>
</dbReference>
<proteinExistence type="predicted"/>
<accession>A0AAP2DJ64</accession>
<gene>
    <name evidence="1" type="ORF">KK083_09960</name>
</gene>
<sequence length="68" mass="7761">MTKFIELKVSDESETKTQLVNVACIGRVYANPQSNRKSIVELNYQSVTDAPVYLEVEMAYETLRAYLV</sequence>
<keyword evidence="2" id="KW-1185">Reference proteome</keyword>
<name>A0AAP2DJ64_9BACT</name>
<reference evidence="1 2" key="1">
    <citation type="submission" date="2021-05" db="EMBL/GenBank/DDBJ databases">
        <title>A Polyphasic approach of four new species of the genus Ohtaekwangia: Ohtaekwangia histidinii sp. nov., Ohtaekwangia cretensis sp. nov., Ohtaekwangia indiensis sp. nov., Ohtaekwangia reichenbachii sp. nov. from diverse environment.</title>
        <authorList>
            <person name="Octaviana S."/>
        </authorList>
    </citation>
    <scope>NUCLEOTIDE SEQUENCE [LARGE SCALE GENOMIC DNA]</scope>
    <source>
        <strain evidence="1 2">PWU4</strain>
    </source>
</reference>
<dbReference type="Proteomes" id="UP001319200">
    <property type="component" value="Unassembled WGS sequence"/>
</dbReference>
<organism evidence="1 2">
    <name type="scientific">Chryseosolibacter histidini</name>
    <dbReference type="NCBI Taxonomy" id="2782349"/>
    <lineage>
        <taxon>Bacteria</taxon>
        <taxon>Pseudomonadati</taxon>
        <taxon>Bacteroidota</taxon>
        <taxon>Cytophagia</taxon>
        <taxon>Cytophagales</taxon>
        <taxon>Chryseotaleaceae</taxon>
        <taxon>Chryseosolibacter</taxon>
    </lineage>
</organism>
<dbReference type="RefSeq" id="WP_254163012.1">
    <property type="nucleotide sequence ID" value="NZ_JAHESF010000008.1"/>
</dbReference>